<evidence type="ECO:0000313" key="1">
    <source>
        <dbReference type="EMBL" id="JAD90938.1"/>
    </source>
</evidence>
<name>A0A0A9DW62_ARUDO</name>
<reference evidence="1" key="2">
    <citation type="journal article" date="2015" name="Data Brief">
        <title>Shoot transcriptome of the giant reed, Arundo donax.</title>
        <authorList>
            <person name="Barrero R.A."/>
            <person name="Guerrero F.D."/>
            <person name="Moolhuijzen P."/>
            <person name="Goolsby J.A."/>
            <person name="Tidwell J."/>
            <person name="Bellgard S.E."/>
            <person name="Bellgard M.I."/>
        </authorList>
    </citation>
    <scope>NUCLEOTIDE SEQUENCE</scope>
    <source>
        <tissue evidence="1">Shoot tissue taken approximately 20 cm above the soil surface</tissue>
    </source>
</reference>
<accession>A0A0A9DW62</accession>
<sequence length="92" mass="10626">MIVAERVVDRRLRRRSVRGLPFLGEAVALQHPDHLGHLRPVRRLELSAEERDLHHLGHLDPVVVRAQVLVHQQVQHLLLVHLPHLLVGKLKE</sequence>
<reference evidence="1" key="1">
    <citation type="submission" date="2014-09" db="EMBL/GenBank/DDBJ databases">
        <authorList>
            <person name="Magalhaes I.L.F."/>
            <person name="Oliveira U."/>
            <person name="Santos F.R."/>
            <person name="Vidigal T.H.D.A."/>
            <person name="Brescovit A.D."/>
            <person name="Santos A.J."/>
        </authorList>
    </citation>
    <scope>NUCLEOTIDE SEQUENCE</scope>
    <source>
        <tissue evidence="1">Shoot tissue taken approximately 20 cm above the soil surface</tissue>
    </source>
</reference>
<dbReference type="EMBL" id="GBRH01206957">
    <property type="protein sequence ID" value="JAD90938.1"/>
    <property type="molecule type" value="Transcribed_RNA"/>
</dbReference>
<dbReference type="AlphaFoldDB" id="A0A0A9DW62"/>
<organism evidence="1">
    <name type="scientific">Arundo donax</name>
    <name type="common">Giant reed</name>
    <name type="synonym">Donax arundinaceus</name>
    <dbReference type="NCBI Taxonomy" id="35708"/>
    <lineage>
        <taxon>Eukaryota</taxon>
        <taxon>Viridiplantae</taxon>
        <taxon>Streptophyta</taxon>
        <taxon>Embryophyta</taxon>
        <taxon>Tracheophyta</taxon>
        <taxon>Spermatophyta</taxon>
        <taxon>Magnoliopsida</taxon>
        <taxon>Liliopsida</taxon>
        <taxon>Poales</taxon>
        <taxon>Poaceae</taxon>
        <taxon>PACMAD clade</taxon>
        <taxon>Arundinoideae</taxon>
        <taxon>Arundineae</taxon>
        <taxon>Arundo</taxon>
    </lineage>
</organism>
<protein>
    <submittedName>
        <fullName evidence="1">Uncharacterized protein</fullName>
    </submittedName>
</protein>
<proteinExistence type="predicted"/>